<dbReference type="Gramene" id="OIW09692">
    <property type="protein sequence ID" value="OIW09692"/>
    <property type="gene ID" value="TanjilG_06498"/>
</dbReference>
<dbReference type="EMBL" id="CM007366">
    <property type="protein sequence ID" value="OIW09692.1"/>
    <property type="molecule type" value="Genomic_DNA"/>
</dbReference>
<reference evidence="1 2" key="1">
    <citation type="journal article" date="2017" name="Plant Biotechnol. J.">
        <title>A comprehensive draft genome sequence for lupin (Lupinus angustifolius), an emerging health food: insights into plant-microbe interactions and legume evolution.</title>
        <authorList>
            <person name="Hane J.K."/>
            <person name="Ming Y."/>
            <person name="Kamphuis L.G."/>
            <person name="Nelson M.N."/>
            <person name="Garg G."/>
            <person name="Atkins C.A."/>
            <person name="Bayer P.E."/>
            <person name="Bravo A."/>
            <person name="Bringans S."/>
            <person name="Cannon S."/>
            <person name="Edwards D."/>
            <person name="Foley R."/>
            <person name="Gao L.L."/>
            <person name="Harrison M.J."/>
            <person name="Huang W."/>
            <person name="Hurgobin B."/>
            <person name="Li S."/>
            <person name="Liu C.W."/>
            <person name="McGrath A."/>
            <person name="Morahan G."/>
            <person name="Murray J."/>
            <person name="Weller J."/>
            <person name="Jian J."/>
            <person name="Singh K.B."/>
        </authorList>
    </citation>
    <scope>NUCLEOTIDE SEQUENCE [LARGE SCALE GENOMIC DNA]</scope>
    <source>
        <strain evidence="2">cv. Tanjil</strain>
        <tissue evidence="1">Whole plant</tissue>
    </source>
</reference>
<organism evidence="1 2">
    <name type="scientific">Lupinus angustifolius</name>
    <name type="common">Narrow-leaved blue lupine</name>
    <dbReference type="NCBI Taxonomy" id="3871"/>
    <lineage>
        <taxon>Eukaryota</taxon>
        <taxon>Viridiplantae</taxon>
        <taxon>Streptophyta</taxon>
        <taxon>Embryophyta</taxon>
        <taxon>Tracheophyta</taxon>
        <taxon>Spermatophyta</taxon>
        <taxon>Magnoliopsida</taxon>
        <taxon>eudicotyledons</taxon>
        <taxon>Gunneridae</taxon>
        <taxon>Pentapetalae</taxon>
        <taxon>rosids</taxon>
        <taxon>fabids</taxon>
        <taxon>Fabales</taxon>
        <taxon>Fabaceae</taxon>
        <taxon>Papilionoideae</taxon>
        <taxon>50 kb inversion clade</taxon>
        <taxon>genistoids sensu lato</taxon>
        <taxon>core genistoids</taxon>
        <taxon>Genisteae</taxon>
        <taxon>Lupinus</taxon>
    </lineage>
</organism>
<evidence type="ECO:0000313" key="2">
    <source>
        <dbReference type="Proteomes" id="UP000188354"/>
    </source>
</evidence>
<protein>
    <submittedName>
        <fullName evidence="1">Uncharacterized protein</fullName>
    </submittedName>
</protein>
<dbReference type="Proteomes" id="UP000188354">
    <property type="component" value="Chromosome LG06"/>
</dbReference>
<accession>A0A4P1RF42</accession>
<name>A0A4P1RF42_LUPAN</name>
<dbReference type="AlphaFoldDB" id="A0A4P1RF42"/>
<keyword evidence="2" id="KW-1185">Reference proteome</keyword>
<proteinExistence type="predicted"/>
<gene>
    <name evidence="1" type="ORF">TanjilG_06498</name>
</gene>
<sequence>MACNGAPTMPQQGYLRHADTFFHGVVCNWTYRGCIKCLDSSSRTNSDFLMHKSFLSRHSEATSVICSARKDVLLGEAFRDTTVARRGTSPIVWKCDVVGFACFQILVVSCVTQAKMCGVWVRASLNCGLMMMWICDPFCTKGFRDAFTEVLEWPITEKQQGAFAQQFPVWFVICSGWEIYVGCLVAPFSTWRSKCLFSDLNSRAIRNRQSGLADVLLDEALRGIVVARRGTSPIIRKCVVVGFGCFEILVVSCVAQAKMCGVWARALLNYGPMMIWIGDPFCTKGLGWLAMGLPPTLQHAYPSMLVQFSMAMWVIRPSHLPCRILLSDSKFLMRPSELSRFRFGDSVTGWVVAGGGRAEYSSVTLFARKDVVLGATACDASNNVPWVGFSLGNVLAFEMLDCSHGAELVVTASHGGHVSGNWDVCAVWLHDHGHRTFSTQPFPCSPCVISASVFNYGSCVSYLLSGIHAPLKTCSIQTPSRGCWRIRK</sequence>
<evidence type="ECO:0000313" key="1">
    <source>
        <dbReference type="EMBL" id="OIW09692.1"/>
    </source>
</evidence>